<dbReference type="InterPro" id="IPR050951">
    <property type="entry name" value="Retrovirus_Pol_polyprotein"/>
</dbReference>
<dbReference type="InterPro" id="IPR036397">
    <property type="entry name" value="RNaseH_sf"/>
</dbReference>
<keyword evidence="4" id="KW-1185">Reference proteome</keyword>
<dbReference type="GO" id="GO:0003676">
    <property type="term" value="F:nucleic acid binding"/>
    <property type="evidence" value="ECO:0007669"/>
    <property type="project" value="InterPro"/>
</dbReference>
<evidence type="ECO:0000313" key="3">
    <source>
        <dbReference type="EMBL" id="KAK9686974.1"/>
    </source>
</evidence>
<comment type="caution">
    <text evidence="3">The sequence shown here is derived from an EMBL/GenBank/DDBJ whole genome shotgun (WGS) entry which is preliminary data.</text>
</comment>
<evidence type="ECO:0000259" key="2">
    <source>
        <dbReference type="PROSITE" id="PS50994"/>
    </source>
</evidence>
<gene>
    <name evidence="3" type="ORF">QE152_g36798</name>
</gene>
<feature type="region of interest" description="Disordered" evidence="1">
    <location>
        <begin position="133"/>
        <end position="158"/>
    </location>
</feature>
<name>A0AAW1IC73_POPJA</name>
<evidence type="ECO:0000256" key="1">
    <source>
        <dbReference type="SAM" id="MobiDB-lite"/>
    </source>
</evidence>
<dbReference type="Gene3D" id="3.30.420.10">
    <property type="entry name" value="Ribonuclease H-like superfamily/Ribonuclease H"/>
    <property type="match status" value="1"/>
</dbReference>
<reference evidence="3 4" key="1">
    <citation type="journal article" date="2024" name="BMC Genomics">
        <title>De novo assembly and annotation of Popillia japonica's genome with initial clues to its potential as an invasive pest.</title>
        <authorList>
            <person name="Cucini C."/>
            <person name="Boschi S."/>
            <person name="Funari R."/>
            <person name="Cardaioli E."/>
            <person name="Iannotti N."/>
            <person name="Marturano G."/>
            <person name="Paoli F."/>
            <person name="Bruttini M."/>
            <person name="Carapelli A."/>
            <person name="Frati F."/>
            <person name="Nardi F."/>
        </authorList>
    </citation>
    <scope>NUCLEOTIDE SEQUENCE [LARGE SCALE GENOMIC DNA]</scope>
    <source>
        <strain evidence="3">DMR45628</strain>
    </source>
</reference>
<accession>A0AAW1IC73</accession>
<sequence>MNGTKAKNTIEKLRCTFSYFGLPEELVSDNGPPFNGEEYKKFCKSNGITHRFSPPLHPCSNGLAERAVRTVKSILKKQLYENFQKKLNITIQHQLSNFLLKYRTTPTSVNGKSPAEMIFKQTPRTRLRIFKEKGKDKERDKRIKMNEDSGRGRMREFTENQDVLLQLIKNGKPNE</sequence>
<organism evidence="3 4">
    <name type="scientific">Popillia japonica</name>
    <name type="common">Japanese beetle</name>
    <dbReference type="NCBI Taxonomy" id="7064"/>
    <lineage>
        <taxon>Eukaryota</taxon>
        <taxon>Metazoa</taxon>
        <taxon>Ecdysozoa</taxon>
        <taxon>Arthropoda</taxon>
        <taxon>Hexapoda</taxon>
        <taxon>Insecta</taxon>
        <taxon>Pterygota</taxon>
        <taxon>Neoptera</taxon>
        <taxon>Endopterygota</taxon>
        <taxon>Coleoptera</taxon>
        <taxon>Polyphaga</taxon>
        <taxon>Scarabaeiformia</taxon>
        <taxon>Scarabaeidae</taxon>
        <taxon>Rutelinae</taxon>
        <taxon>Popillia</taxon>
    </lineage>
</organism>
<feature type="domain" description="Integrase catalytic" evidence="2">
    <location>
        <begin position="1"/>
        <end position="122"/>
    </location>
</feature>
<dbReference type="AlphaFoldDB" id="A0AAW1IC73"/>
<dbReference type="SUPFAM" id="SSF53098">
    <property type="entry name" value="Ribonuclease H-like"/>
    <property type="match status" value="1"/>
</dbReference>
<dbReference type="PROSITE" id="PS50994">
    <property type="entry name" value="INTEGRASE"/>
    <property type="match status" value="1"/>
</dbReference>
<dbReference type="EMBL" id="JASPKY010000670">
    <property type="protein sequence ID" value="KAK9686974.1"/>
    <property type="molecule type" value="Genomic_DNA"/>
</dbReference>
<dbReference type="PANTHER" id="PTHR37984:SF5">
    <property type="entry name" value="PROTEIN NYNRIN-LIKE"/>
    <property type="match status" value="1"/>
</dbReference>
<dbReference type="GO" id="GO:0015074">
    <property type="term" value="P:DNA integration"/>
    <property type="evidence" value="ECO:0007669"/>
    <property type="project" value="InterPro"/>
</dbReference>
<dbReference type="InterPro" id="IPR001584">
    <property type="entry name" value="Integrase_cat-core"/>
</dbReference>
<dbReference type="Proteomes" id="UP001458880">
    <property type="component" value="Unassembled WGS sequence"/>
</dbReference>
<dbReference type="InterPro" id="IPR012337">
    <property type="entry name" value="RNaseH-like_sf"/>
</dbReference>
<evidence type="ECO:0000313" key="4">
    <source>
        <dbReference type="Proteomes" id="UP001458880"/>
    </source>
</evidence>
<protein>
    <submittedName>
        <fullName evidence="3">Integrase core domain</fullName>
    </submittedName>
</protein>
<dbReference type="PANTHER" id="PTHR37984">
    <property type="entry name" value="PROTEIN CBG26694"/>
    <property type="match status" value="1"/>
</dbReference>
<proteinExistence type="predicted"/>
<dbReference type="Pfam" id="PF00665">
    <property type="entry name" value="rve"/>
    <property type="match status" value="1"/>
</dbReference>